<keyword evidence="6" id="KW-1185">Reference proteome</keyword>
<dbReference type="InterPro" id="IPR058792">
    <property type="entry name" value="Beta-barrel_RND_2"/>
</dbReference>
<evidence type="ECO:0000313" key="6">
    <source>
        <dbReference type="Proteomes" id="UP001597425"/>
    </source>
</evidence>
<dbReference type="Gene3D" id="2.40.420.20">
    <property type="match status" value="1"/>
</dbReference>
<organism evidence="5 6">
    <name type="scientific">Microbulbifer halophilus</name>
    <dbReference type="NCBI Taxonomy" id="453963"/>
    <lineage>
        <taxon>Bacteria</taxon>
        <taxon>Pseudomonadati</taxon>
        <taxon>Pseudomonadota</taxon>
        <taxon>Gammaproteobacteria</taxon>
        <taxon>Cellvibrionales</taxon>
        <taxon>Microbulbiferaceae</taxon>
        <taxon>Microbulbifer</taxon>
    </lineage>
</organism>
<dbReference type="Proteomes" id="UP001597425">
    <property type="component" value="Unassembled WGS sequence"/>
</dbReference>
<accession>A0ABW5EBQ7</accession>
<gene>
    <name evidence="5" type="ORF">ACFSKX_11250</name>
</gene>
<feature type="domain" description="CusB-like beta-barrel" evidence="4">
    <location>
        <begin position="206"/>
        <end position="276"/>
    </location>
</feature>
<evidence type="ECO:0000256" key="2">
    <source>
        <dbReference type="SAM" id="Coils"/>
    </source>
</evidence>
<evidence type="ECO:0000256" key="1">
    <source>
        <dbReference type="ARBA" id="ARBA00009477"/>
    </source>
</evidence>
<keyword evidence="2" id="KW-0175">Coiled coil</keyword>
<dbReference type="Pfam" id="PF25954">
    <property type="entry name" value="Beta-barrel_RND_2"/>
    <property type="match status" value="1"/>
</dbReference>
<dbReference type="EMBL" id="JBHUJD010000013">
    <property type="protein sequence ID" value="MFD2310991.1"/>
    <property type="molecule type" value="Genomic_DNA"/>
</dbReference>
<comment type="similarity">
    <text evidence="1">Belongs to the membrane fusion protein (MFP) (TC 8.A.1) family.</text>
</comment>
<evidence type="ECO:0000259" key="4">
    <source>
        <dbReference type="Pfam" id="PF25954"/>
    </source>
</evidence>
<dbReference type="SUPFAM" id="SSF111369">
    <property type="entry name" value="HlyD-like secretion proteins"/>
    <property type="match status" value="1"/>
</dbReference>
<dbReference type="PANTHER" id="PTHR30469:SF11">
    <property type="entry name" value="BLL4320 PROTEIN"/>
    <property type="match status" value="1"/>
</dbReference>
<protein>
    <submittedName>
        <fullName evidence="5">Efflux RND transporter periplasmic adaptor subunit</fullName>
    </submittedName>
</protein>
<dbReference type="PROSITE" id="PS51257">
    <property type="entry name" value="PROKAR_LIPOPROTEIN"/>
    <property type="match status" value="1"/>
</dbReference>
<dbReference type="Gene3D" id="2.40.50.100">
    <property type="match status" value="1"/>
</dbReference>
<sequence length="360" mass="39252">MRPAIAGRIAPIRGAGIGAVVLTLGLLAGCESESEVAPKPEMTMAEPVVMEAVNWQPRKVRVEAVGTSRAGKSVTLYPEVSGEVVEVFFEAGDRVETGEAIVRLDDRDQRLAVDLARVELEDAKRLYSRYERTRESGSVTENALDDARSAVERARLSLERAKVALDHRSIEAPFDGSLGITDLDPGAQVTPSTAITTIDDRSRLLVTFQVPELFLGQIEEGQSISVATWANGSAKHTGEITDIDSRVDSQTRTFAVRARVDNREDRLRPGMSFRVIMELVAGRYPVVPEVALQWGNDGAFVWGVEEKKVKRVPATVVQRLQGAILVDSDLPEGMSVVTEGTQRMREGLPVADITGLYADE</sequence>
<dbReference type="RefSeq" id="WP_265721565.1">
    <property type="nucleotide sequence ID" value="NZ_JAPIVK010000012.1"/>
</dbReference>
<proteinExistence type="inferred from homology"/>
<dbReference type="NCBIfam" id="TIGR01730">
    <property type="entry name" value="RND_mfp"/>
    <property type="match status" value="1"/>
</dbReference>
<dbReference type="InterPro" id="IPR058625">
    <property type="entry name" value="MdtA-like_BSH"/>
</dbReference>
<dbReference type="InterPro" id="IPR006143">
    <property type="entry name" value="RND_pump_MFP"/>
</dbReference>
<evidence type="ECO:0000313" key="5">
    <source>
        <dbReference type="EMBL" id="MFD2310991.1"/>
    </source>
</evidence>
<name>A0ABW5EBQ7_9GAMM</name>
<reference evidence="6" key="1">
    <citation type="journal article" date="2019" name="Int. J. Syst. Evol. Microbiol.">
        <title>The Global Catalogue of Microorganisms (GCM) 10K type strain sequencing project: providing services to taxonomists for standard genome sequencing and annotation.</title>
        <authorList>
            <consortium name="The Broad Institute Genomics Platform"/>
            <consortium name="The Broad Institute Genome Sequencing Center for Infectious Disease"/>
            <person name="Wu L."/>
            <person name="Ma J."/>
        </authorList>
    </citation>
    <scope>NUCLEOTIDE SEQUENCE [LARGE SCALE GENOMIC DNA]</scope>
    <source>
        <strain evidence="6">KCTC 12848</strain>
    </source>
</reference>
<feature type="domain" description="Multidrug resistance protein MdtA-like barrel-sandwich hybrid" evidence="3">
    <location>
        <begin position="73"/>
        <end position="193"/>
    </location>
</feature>
<dbReference type="Gene3D" id="1.10.287.470">
    <property type="entry name" value="Helix hairpin bin"/>
    <property type="match status" value="1"/>
</dbReference>
<feature type="coiled-coil region" evidence="2">
    <location>
        <begin position="113"/>
        <end position="164"/>
    </location>
</feature>
<evidence type="ECO:0000259" key="3">
    <source>
        <dbReference type="Pfam" id="PF25917"/>
    </source>
</evidence>
<dbReference type="Pfam" id="PF25917">
    <property type="entry name" value="BSH_RND"/>
    <property type="match status" value="1"/>
</dbReference>
<comment type="caution">
    <text evidence="5">The sequence shown here is derived from an EMBL/GenBank/DDBJ whole genome shotgun (WGS) entry which is preliminary data.</text>
</comment>
<dbReference type="Gene3D" id="2.40.30.170">
    <property type="match status" value="1"/>
</dbReference>
<dbReference type="PANTHER" id="PTHR30469">
    <property type="entry name" value="MULTIDRUG RESISTANCE PROTEIN MDTA"/>
    <property type="match status" value="1"/>
</dbReference>